<feature type="compositionally biased region" description="Acidic residues" evidence="1">
    <location>
        <begin position="33"/>
        <end position="43"/>
    </location>
</feature>
<reference evidence="2" key="1">
    <citation type="journal article" date="2014" name="Front. Microbiol.">
        <title>High frequency of phylogenetically diverse reductive dehalogenase-homologous genes in deep subseafloor sedimentary metagenomes.</title>
        <authorList>
            <person name="Kawai M."/>
            <person name="Futagami T."/>
            <person name="Toyoda A."/>
            <person name="Takaki Y."/>
            <person name="Nishi S."/>
            <person name="Hori S."/>
            <person name="Arai W."/>
            <person name="Tsubouchi T."/>
            <person name="Morono Y."/>
            <person name="Uchiyama I."/>
            <person name="Ito T."/>
            <person name="Fujiyama A."/>
            <person name="Inagaki F."/>
            <person name="Takami H."/>
        </authorList>
    </citation>
    <scope>NUCLEOTIDE SEQUENCE</scope>
    <source>
        <strain evidence="2">Expedition CK06-06</strain>
    </source>
</reference>
<comment type="caution">
    <text evidence="2">The sequence shown here is derived from an EMBL/GenBank/DDBJ whole genome shotgun (WGS) entry which is preliminary data.</text>
</comment>
<name>X1EUB6_9ZZZZ</name>
<feature type="compositionally biased region" description="Basic and acidic residues" evidence="1">
    <location>
        <begin position="44"/>
        <end position="58"/>
    </location>
</feature>
<evidence type="ECO:0000313" key="2">
    <source>
        <dbReference type="EMBL" id="GAH12233.1"/>
    </source>
</evidence>
<evidence type="ECO:0000256" key="1">
    <source>
        <dbReference type="SAM" id="MobiDB-lite"/>
    </source>
</evidence>
<accession>X1EUB6</accession>
<proteinExistence type="predicted"/>
<dbReference type="EMBL" id="BART01033893">
    <property type="protein sequence ID" value="GAH12233.1"/>
    <property type="molecule type" value="Genomic_DNA"/>
</dbReference>
<protein>
    <submittedName>
        <fullName evidence="2">Uncharacterized protein</fullName>
    </submittedName>
</protein>
<organism evidence="2">
    <name type="scientific">marine sediment metagenome</name>
    <dbReference type="NCBI Taxonomy" id="412755"/>
    <lineage>
        <taxon>unclassified sequences</taxon>
        <taxon>metagenomes</taxon>
        <taxon>ecological metagenomes</taxon>
    </lineage>
</organism>
<sequence length="87" mass="10607">MYRQSQLLIDEEARQLARDIGLPFPKDDKIWESAEEEPEEEPDNPEKPDKTEDFIKQRDRQRKYNLIERLKDAEFLADQELFQIDRR</sequence>
<gene>
    <name evidence="2" type="ORF">S01H4_58088</name>
</gene>
<dbReference type="AlphaFoldDB" id="X1EUB6"/>
<feature type="region of interest" description="Disordered" evidence="1">
    <location>
        <begin position="23"/>
        <end position="58"/>
    </location>
</feature>